<feature type="transmembrane region" description="Helical" evidence="9">
    <location>
        <begin position="199"/>
        <end position="219"/>
    </location>
</feature>
<comment type="subcellular location">
    <subcellularLocation>
        <location evidence="1">Cell inner membrane</location>
        <topology evidence="1">Multi-pass membrane protein</topology>
    </subcellularLocation>
    <subcellularLocation>
        <location evidence="9">Cell membrane</location>
        <topology evidence="9">Multi-pass membrane protein</topology>
    </subcellularLocation>
</comment>
<dbReference type="NCBIfam" id="TIGR01726">
    <property type="entry name" value="HEQRo_perm_3TM"/>
    <property type="match status" value="1"/>
</dbReference>
<keyword evidence="8 9" id="KW-0472">Membrane</keyword>
<evidence type="ECO:0000256" key="4">
    <source>
        <dbReference type="ARBA" id="ARBA00022475"/>
    </source>
</evidence>
<dbReference type="InterPro" id="IPR010065">
    <property type="entry name" value="AA_ABC_transptr_permease_3TM"/>
</dbReference>
<dbReference type="STRING" id="257708.RGI145_00115"/>
<keyword evidence="4" id="KW-1003">Cell membrane</keyword>
<evidence type="ECO:0000313" key="11">
    <source>
        <dbReference type="EMBL" id="APT55765.1"/>
    </source>
</evidence>
<feature type="transmembrane region" description="Helical" evidence="9">
    <location>
        <begin position="23"/>
        <end position="45"/>
    </location>
</feature>
<keyword evidence="3 9" id="KW-0813">Transport</keyword>
<comment type="similarity">
    <text evidence="2">Belongs to the binding-protein-dependent transport system permease family. HisMQ subfamily.</text>
</comment>
<dbReference type="KEGG" id="rgi:RGI145_00115"/>
<dbReference type="EMBL" id="CP015583">
    <property type="protein sequence ID" value="APT55765.1"/>
    <property type="molecule type" value="Genomic_DNA"/>
</dbReference>
<evidence type="ECO:0000259" key="10">
    <source>
        <dbReference type="PROSITE" id="PS50928"/>
    </source>
</evidence>
<evidence type="ECO:0000256" key="7">
    <source>
        <dbReference type="ARBA" id="ARBA00022989"/>
    </source>
</evidence>
<evidence type="ECO:0000313" key="12">
    <source>
        <dbReference type="Proteomes" id="UP000185494"/>
    </source>
</evidence>
<sequence>MDLPLDLPFLADTFLRLLAGVPLTLRLAASSVALGAVLALLLAAMRRSGLLWLDWPARFYIFVFRGTPLLVQLFLIYYGLSQFREIRSTFLWPVLRDPYWCAVIALTLNTAAYGGEIIRGGLASVPRGQVEAARAAGMGQWLLLRRVVMPLALRQALPAYGNELILMVKATSLASIITLMEITGIAAKLIAQSYRTIEVFAVAGAIYLAINFVLTRLVHALERRLNPGRPASLAVTIGKGGTA</sequence>
<dbReference type="eggNOG" id="COG4160">
    <property type="taxonomic scope" value="Bacteria"/>
</dbReference>
<feature type="transmembrane region" description="Helical" evidence="9">
    <location>
        <begin position="164"/>
        <end position="187"/>
    </location>
</feature>
<dbReference type="GO" id="GO:0043190">
    <property type="term" value="C:ATP-binding cassette (ABC) transporter complex"/>
    <property type="evidence" value="ECO:0007669"/>
    <property type="project" value="InterPro"/>
</dbReference>
<accession>A0A1L7AAE2</accession>
<keyword evidence="5" id="KW-0997">Cell inner membrane</keyword>
<dbReference type="PANTHER" id="PTHR30614">
    <property type="entry name" value="MEMBRANE COMPONENT OF AMINO ACID ABC TRANSPORTER"/>
    <property type="match status" value="1"/>
</dbReference>
<reference evidence="11 12" key="1">
    <citation type="submission" date="2016-05" db="EMBL/GenBank/DDBJ databases">
        <title>Complete Genome and Methylome Analysis of Psychrotrophic Bacterial Isolates from Antarctic Lake Untersee.</title>
        <authorList>
            <person name="Fomenkov A."/>
            <person name="Akimov V.N."/>
            <person name="Vasilyeva L.V."/>
            <person name="Andersen D."/>
            <person name="Vincze T."/>
            <person name="Roberts R.J."/>
        </authorList>
    </citation>
    <scope>NUCLEOTIDE SEQUENCE [LARGE SCALE GENOMIC DNA]</scope>
    <source>
        <strain evidence="11 12">U14-5</strain>
    </source>
</reference>
<dbReference type="InterPro" id="IPR035906">
    <property type="entry name" value="MetI-like_sf"/>
</dbReference>
<evidence type="ECO:0000256" key="1">
    <source>
        <dbReference type="ARBA" id="ARBA00004429"/>
    </source>
</evidence>
<dbReference type="RefSeq" id="WP_075796736.1">
    <property type="nucleotide sequence ID" value="NZ_CP015583.1"/>
</dbReference>
<protein>
    <submittedName>
        <fullName evidence="11">ABC transporter permease</fullName>
    </submittedName>
</protein>
<dbReference type="SUPFAM" id="SSF161098">
    <property type="entry name" value="MetI-like"/>
    <property type="match status" value="1"/>
</dbReference>
<evidence type="ECO:0000256" key="8">
    <source>
        <dbReference type="ARBA" id="ARBA00023136"/>
    </source>
</evidence>
<dbReference type="CDD" id="cd06261">
    <property type="entry name" value="TM_PBP2"/>
    <property type="match status" value="1"/>
</dbReference>
<feature type="domain" description="ABC transmembrane type-1" evidence="10">
    <location>
        <begin position="21"/>
        <end position="218"/>
    </location>
</feature>
<evidence type="ECO:0000256" key="2">
    <source>
        <dbReference type="ARBA" id="ARBA00010072"/>
    </source>
</evidence>
<name>A0A1L7AAE2_9PROT</name>
<evidence type="ECO:0000256" key="5">
    <source>
        <dbReference type="ARBA" id="ARBA00022519"/>
    </source>
</evidence>
<dbReference type="InterPro" id="IPR000515">
    <property type="entry name" value="MetI-like"/>
</dbReference>
<dbReference type="PROSITE" id="PS50928">
    <property type="entry name" value="ABC_TM1"/>
    <property type="match status" value="1"/>
</dbReference>
<dbReference type="Gene3D" id="1.10.3720.10">
    <property type="entry name" value="MetI-like"/>
    <property type="match status" value="1"/>
</dbReference>
<dbReference type="PANTHER" id="PTHR30614:SF10">
    <property type="entry name" value="ARGININE ABC TRANSPORTER PERMEASE PROTEIN ARTM"/>
    <property type="match status" value="1"/>
</dbReference>
<proteinExistence type="inferred from homology"/>
<keyword evidence="6 9" id="KW-0812">Transmembrane</keyword>
<dbReference type="GO" id="GO:0006865">
    <property type="term" value="P:amino acid transport"/>
    <property type="evidence" value="ECO:0007669"/>
    <property type="project" value="TreeGrafter"/>
</dbReference>
<dbReference type="Proteomes" id="UP000185494">
    <property type="component" value="Chromosome 1"/>
</dbReference>
<organism evidence="11 12">
    <name type="scientific">Roseomonas gilardii</name>
    <dbReference type="NCBI Taxonomy" id="257708"/>
    <lineage>
        <taxon>Bacteria</taxon>
        <taxon>Pseudomonadati</taxon>
        <taxon>Pseudomonadota</taxon>
        <taxon>Alphaproteobacteria</taxon>
        <taxon>Acetobacterales</taxon>
        <taxon>Roseomonadaceae</taxon>
        <taxon>Roseomonas</taxon>
    </lineage>
</organism>
<evidence type="ECO:0000256" key="3">
    <source>
        <dbReference type="ARBA" id="ARBA00022448"/>
    </source>
</evidence>
<evidence type="ECO:0000256" key="9">
    <source>
        <dbReference type="RuleBase" id="RU363032"/>
    </source>
</evidence>
<feature type="transmembrane region" description="Helical" evidence="9">
    <location>
        <begin position="99"/>
        <end position="118"/>
    </location>
</feature>
<dbReference type="GO" id="GO:0022857">
    <property type="term" value="F:transmembrane transporter activity"/>
    <property type="evidence" value="ECO:0007669"/>
    <property type="project" value="InterPro"/>
</dbReference>
<evidence type="ECO:0000256" key="6">
    <source>
        <dbReference type="ARBA" id="ARBA00022692"/>
    </source>
</evidence>
<keyword evidence="7 9" id="KW-1133">Transmembrane helix</keyword>
<feature type="transmembrane region" description="Helical" evidence="9">
    <location>
        <begin position="57"/>
        <end position="79"/>
    </location>
</feature>
<dbReference type="InterPro" id="IPR043429">
    <property type="entry name" value="ArtM/GltK/GlnP/TcyL/YhdX-like"/>
</dbReference>
<gene>
    <name evidence="11" type="ORF">RGI145_00115</name>
</gene>
<dbReference type="Pfam" id="PF00528">
    <property type="entry name" value="BPD_transp_1"/>
    <property type="match status" value="1"/>
</dbReference>
<dbReference type="AlphaFoldDB" id="A0A1L7AAE2"/>